<organism evidence="3 4">
    <name type="scientific">Eleusine coracana subsp. coracana</name>
    <dbReference type="NCBI Taxonomy" id="191504"/>
    <lineage>
        <taxon>Eukaryota</taxon>
        <taxon>Viridiplantae</taxon>
        <taxon>Streptophyta</taxon>
        <taxon>Embryophyta</taxon>
        <taxon>Tracheophyta</taxon>
        <taxon>Spermatophyta</taxon>
        <taxon>Magnoliopsida</taxon>
        <taxon>Liliopsida</taxon>
        <taxon>Poales</taxon>
        <taxon>Poaceae</taxon>
        <taxon>PACMAD clade</taxon>
        <taxon>Chloridoideae</taxon>
        <taxon>Cynodonteae</taxon>
        <taxon>Eleusininae</taxon>
        <taxon>Eleusine</taxon>
    </lineage>
</organism>
<sequence>MQGVAKNELYPVWATFMLLLFGGANSVSVQKLEENRQWLKLMLDNTIMYPIYFGSITGYFIFVPGEKVYNGIRYGALLVLIFLLSMKSIERLQAMALATDPRSSGSLTIKRFMKYYALATNTRDNPRSMQGFNYLVLPLYKHLPARPREVDIQRARHELITLEKIWWHSNGILSVSHPAILQLKDMCLSFALFRLAVRRYFGYACTESEINETRDLVLQGLLPRAEEEDCERAFQVIEVELAFFYDFFFTKYAIIMHQGVIQSLAISLFATMFVMALGIYSLIDPNNVGGYSGSLWKYGLVVTEKKDIIITKVVLCALAIFQLLEILLFCSSDWAKVSLVCKYITKSSWQNNTYIDKLLLLMGKFSLFMERHKWFHRWEHKIGQYSFLDSFYYPGRQFLEKYSVYMPIFWEGRKPGKSIPVPIEVKKAIAWTLKDSNGQISDGAFALEKHGMSELYWACQTNEDPGTMTRPRRRRPMTSLSSRWGVHWRTLSDSVAFVEVVLTNGNGLVGGNGLREWGMTAAAQV</sequence>
<comment type="caution">
    <text evidence="3">The sequence shown here is derived from an EMBL/GenBank/DDBJ whole genome shotgun (WGS) entry which is preliminary data.</text>
</comment>
<proteinExistence type="predicted"/>
<dbReference type="Proteomes" id="UP001054889">
    <property type="component" value="Unassembled WGS sequence"/>
</dbReference>
<feature type="transmembrane region" description="Helical" evidence="1">
    <location>
        <begin position="12"/>
        <end position="29"/>
    </location>
</feature>
<dbReference type="InterPro" id="IPR025315">
    <property type="entry name" value="DUF4220"/>
</dbReference>
<protein>
    <recommendedName>
        <fullName evidence="2">DUF4220 domain-containing protein</fullName>
    </recommendedName>
</protein>
<evidence type="ECO:0000313" key="3">
    <source>
        <dbReference type="EMBL" id="GJN38632.1"/>
    </source>
</evidence>
<dbReference type="EMBL" id="BQKI01000097">
    <property type="protein sequence ID" value="GJN38632.1"/>
    <property type="molecule type" value="Genomic_DNA"/>
</dbReference>
<reference evidence="3" key="2">
    <citation type="submission" date="2021-12" db="EMBL/GenBank/DDBJ databases">
        <title>Resequencing data analysis of finger millet.</title>
        <authorList>
            <person name="Hatakeyama M."/>
            <person name="Aluri S."/>
            <person name="Balachadran M.T."/>
            <person name="Sivarajan S.R."/>
            <person name="Poveda L."/>
            <person name="Shimizu-Inatsugi R."/>
            <person name="Schlapbach R."/>
            <person name="Sreeman S.M."/>
            <person name="Shimizu K.K."/>
        </authorList>
    </citation>
    <scope>NUCLEOTIDE SEQUENCE</scope>
</reference>
<evidence type="ECO:0000313" key="4">
    <source>
        <dbReference type="Proteomes" id="UP001054889"/>
    </source>
</evidence>
<evidence type="ECO:0000256" key="1">
    <source>
        <dbReference type="SAM" id="Phobius"/>
    </source>
</evidence>
<keyword evidence="1" id="KW-0472">Membrane</keyword>
<name>A0AAV5FV79_ELECO</name>
<reference evidence="3" key="1">
    <citation type="journal article" date="2018" name="DNA Res.">
        <title>Multiple hybrid de novo genome assembly of finger millet, an orphan allotetraploid crop.</title>
        <authorList>
            <person name="Hatakeyama M."/>
            <person name="Aluri S."/>
            <person name="Balachadran M.T."/>
            <person name="Sivarajan S.R."/>
            <person name="Patrignani A."/>
            <person name="Gruter S."/>
            <person name="Poveda L."/>
            <person name="Shimizu-Inatsugi R."/>
            <person name="Baeten J."/>
            <person name="Francoijs K.J."/>
            <person name="Nataraja K.N."/>
            <person name="Reddy Y.A.N."/>
            <person name="Phadnis S."/>
            <person name="Ravikumar R.L."/>
            <person name="Schlapbach R."/>
            <person name="Sreeman S.M."/>
            <person name="Shimizu K.K."/>
        </authorList>
    </citation>
    <scope>NUCLEOTIDE SEQUENCE</scope>
</reference>
<dbReference type="AlphaFoldDB" id="A0AAV5FV79"/>
<dbReference type="Pfam" id="PF13968">
    <property type="entry name" value="DUF4220"/>
    <property type="match status" value="1"/>
</dbReference>
<feature type="transmembrane region" description="Helical" evidence="1">
    <location>
        <begin position="41"/>
        <end position="62"/>
    </location>
</feature>
<accession>A0AAV5FV79</accession>
<keyword evidence="1" id="KW-0812">Transmembrane</keyword>
<feature type="transmembrane region" description="Helical" evidence="1">
    <location>
        <begin position="308"/>
        <end position="330"/>
    </location>
</feature>
<gene>
    <name evidence="3" type="primary">gb27692</name>
    <name evidence="3" type="ORF">PR202_gb27692</name>
</gene>
<keyword evidence="1" id="KW-1133">Transmembrane helix</keyword>
<feature type="domain" description="DUF4220" evidence="2">
    <location>
        <begin position="6"/>
        <end position="389"/>
    </location>
</feature>
<feature type="transmembrane region" description="Helical" evidence="1">
    <location>
        <begin position="68"/>
        <end position="86"/>
    </location>
</feature>
<dbReference type="PANTHER" id="PTHR31325">
    <property type="entry name" value="OS01G0798800 PROTEIN-RELATED"/>
    <property type="match status" value="1"/>
</dbReference>
<keyword evidence="4" id="KW-1185">Reference proteome</keyword>
<evidence type="ECO:0000259" key="2">
    <source>
        <dbReference type="Pfam" id="PF13968"/>
    </source>
</evidence>
<feature type="transmembrane region" description="Helical" evidence="1">
    <location>
        <begin position="260"/>
        <end position="283"/>
    </location>
</feature>